<dbReference type="PROSITE" id="PS50082">
    <property type="entry name" value="WD_REPEATS_2"/>
    <property type="match status" value="7"/>
</dbReference>
<dbReference type="Proteomes" id="UP001300763">
    <property type="component" value="Unassembled WGS sequence"/>
</dbReference>
<sequence length="977" mass="104247">MVSEPWSGHNGAVWSVAVSPEGARVVSGGQDGSVRVWDMATGVPVGDPWIGHKGGVRSVAVSPDGSRVLSGGEDGSVRVWDLATGVPVGDPWLGHQGRVLSVAVSPDSSWVFTGSQDGSVRVWELATGVPVGDPWLGHQGRVLSVAVSPDGSRVITGGADESVRVWDVVSGDPVGDPWLGHQGRVWSVAVSPHGSRVVSGGDGAVRVWDMATGVPVGDPWTGHTGGVWSVAMSPDGSRVVSGGDGSVRVWDVATGASMGHPWTGHQGPVLAVVVSPDGSRVVTGGDDGSVRVWSWEESRPTSTVHRYAGVRSDVAGVEDLLGMGPDATTVAALLAAVETEPPLSVALLGNWGSGKSTFMRLVQAQVASFAEIAQHHPNSAYAAHVRQVQFNAWHYSDDHLWVGLVEHLFRELSDKTPAPPADDQDRHRLEEQLAQQKVEKARLDNDLRRIDDLDPQRGWWGWIGQFHRSMLVVRAFGAEARTQLHRKLWLPAALLVLAIVLATVTVLVGDTVAATIRGVLGLTGVAALLGAVRARVTAAWTVARDLTESNRSRLLADQTERAERIVELERQLTERDPARQLNHLLSEITAPDRYGGYRGLTGRIHDDLRRLSDQLAAARKRDRLALRRIILYVDDLDRCVSRRVVEVLQAVNLLLSMDLFVVVVAVDPRWLLGALDEQHGHLLNIRSTTAGQAFDPTNHGGRSQPLDYLDKIFHLSYAVPPMSGHATTYLRDLLPTVEPNTDGEQRTPTAKTSVHSASAPRSGAGPDMAPTAPAASTTQTAADATSTPAGGVPPSAELDSAEVTMAVPELPPPPEVQSLYLQPHEANFLPKLAPLVPTPRGVKKLANTYRLLRISVPDNALGAFLGDREHGGPYQAAALLLTAIIANPGHARRLLDELGAAQPEPDVVDTLTAIGGPLASQLAAFVADVRRESPVHGSTVTYQRWIGPVARHSFDTYDLFTGDTNRGQGGGTIRGTG</sequence>
<evidence type="ECO:0000256" key="5">
    <source>
        <dbReference type="SAM" id="Phobius"/>
    </source>
</evidence>
<comment type="caution">
    <text evidence="7">The sequence shown here is derived from an EMBL/GenBank/DDBJ whole genome shotgun (WGS) entry which is preliminary data.</text>
</comment>
<dbReference type="InterPro" id="IPR001680">
    <property type="entry name" value="WD40_rpt"/>
</dbReference>
<feature type="transmembrane region" description="Helical" evidence="5">
    <location>
        <begin position="514"/>
        <end position="532"/>
    </location>
</feature>
<dbReference type="PANTHER" id="PTHR22847">
    <property type="entry name" value="WD40 REPEAT PROTEIN"/>
    <property type="match status" value="1"/>
</dbReference>
<dbReference type="Pfam" id="PF00400">
    <property type="entry name" value="WD40"/>
    <property type="match status" value="7"/>
</dbReference>
<dbReference type="InterPro" id="IPR019775">
    <property type="entry name" value="WD40_repeat_CS"/>
</dbReference>
<dbReference type="InterPro" id="IPR015943">
    <property type="entry name" value="WD40/YVTN_repeat-like_dom_sf"/>
</dbReference>
<evidence type="ECO:0000259" key="6">
    <source>
        <dbReference type="Pfam" id="PF07693"/>
    </source>
</evidence>
<name>A0ABT5SWQ2_9PSEU</name>
<protein>
    <submittedName>
        <fullName evidence="7">P-loop NTPase fold protein</fullName>
    </submittedName>
</protein>
<feature type="repeat" description="WD" evidence="3">
    <location>
        <begin position="220"/>
        <end position="260"/>
    </location>
</feature>
<feature type="domain" description="KAP NTPase" evidence="6">
    <location>
        <begin position="327"/>
        <end position="415"/>
    </location>
</feature>
<feature type="repeat" description="WD" evidence="3">
    <location>
        <begin position="92"/>
        <end position="133"/>
    </location>
</feature>
<proteinExistence type="predicted"/>
<feature type="repeat" description="WD" evidence="3">
    <location>
        <begin position="49"/>
        <end position="90"/>
    </location>
</feature>
<dbReference type="EMBL" id="JAQZAO010000005">
    <property type="protein sequence ID" value="MDD7966571.1"/>
    <property type="molecule type" value="Genomic_DNA"/>
</dbReference>
<dbReference type="PROSITE" id="PS00678">
    <property type="entry name" value="WD_REPEATS_1"/>
    <property type="match status" value="4"/>
</dbReference>
<dbReference type="PROSITE" id="PS50294">
    <property type="entry name" value="WD_REPEATS_REGION"/>
    <property type="match status" value="6"/>
</dbReference>
<gene>
    <name evidence="7" type="ORF">PGB27_14640</name>
</gene>
<evidence type="ECO:0000313" key="8">
    <source>
        <dbReference type="Proteomes" id="UP001300763"/>
    </source>
</evidence>
<evidence type="ECO:0000256" key="4">
    <source>
        <dbReference type="SAM" id="MobiDB-lite"/>
    </source>
</evidence>
<feature type="domain" description="KAP NTPase" evidence="6">
    <location>
        <begin position="626"/>
        <end position="680"/>
    </location>
</feature>
<dbReference type="PANTHER" id="PTHR22847:SF637">
    <property type="entry name" value="WD REPEAT DOMAIN 5B"/>
    <property type="match status" value="1"/>
</dbReference>
<keyword evidence="8" id="KW-1185">Reference proteome</keyword>
<dbReference type="InterPro" id="IPR036322">
    <property type="entry name" value="WD40_repeat_dom_sf"/>
</dbReference>
<feature type="repeat" description="WD" evidence="3">
    <location>
        <begin position="6"/>
        <end position="47"/>
    </location>
</feature>
<dbReference type="CDD" id="cd00200">
    <property type="entry name" value="WD40"/>
    <property type="match status" value="1"/>
</dbReference>
<keyword evidence="1 3" id="KW-0853">WD repeat</keyword>
<evidence type="ECO:0000256" key="2">
    <source>
        <dbReference type="ARBA" id="ARBA00022737"/>
    </source>
</evidence>
<accession>A0ABT5SWQ2</accession>
<dbReference type="RefSeq" id="WP_274201076.1">
    <property type="nucleotide sequence ID" value="NZ_JAQZAO010000005.1"/>
</dbReference>
<feature type="repeat" description="WD" evidence="3">
    <location>
        <begin position="178"/>
        <end position="218"/>
    </location>
</feature>
<feature type="transmembrane region" description="Helical" evidence="5">
    <location>
        <begin position="488"/>
        <end position="508"/>
    </location>
</feature>
<feature type="compositionally biased region" description="Polar residues" evidence="4">
    <location>
        <begin position="746"/>
        <end position="756"/>
    </location>
</feature>
<feature type="region of interest" description="Disordered" evidence="4">
    <location>
        <begin position="736"/>
        <end position="796"/>
    </location>
</feature>
<dbReference type="Pfam" id="PF07693">
    <property type="entry name" value="KAP_NTPase"/>
    <property type="match status" value="2"/>
</dbReference>
<dbReference type="InterPro" id="IPR011646">
    <property type="entry name" value="KAP_P-loop"/>
</dbReference>
<evidence type="ECO:0000256" key="3">
    <source>
        <dbReference type="PROSITE-ProRule" id="PRU00221"/>
    </source>
</evidence>
<dbReference type="SMART" id="SM00320">
    <property type="entry name" value="WD40"/>
    <property type="match status" value="7"/>
</dbReference>
<reference evidence="7 8" key="1">
    <citation type="submission" date="2023-02" db="EMBL/GenBank/DDBJ databases">
        <title>Genome sequencing required for Actinomycetospora new species description.</title>
        <authorList>
            <person name="Saimee Y."/>
            <person name="Duangmal K."/>
        </authorList>
    </citation>
    <scope>NUCLEOTIDE SEQUENCE [LARGE SCALE GENOMIC DNA]</scope>
    <source>
        <strain evidence="7 8">DW7H6</strain>
    </source>
</reference>
<organism evidence="7 8">
    <name type="scientific">Actinomycetospora lemnae</name>
    <dbReference type="NCBI Taxonomy" id="3019891"/>
    <lineage>
        <taxon>Bacteria</taxon>
        <taxon>Bacillati</taxon>
        <taxon>Actinomycetota</taxon>
        <taxon>Actinomycetes</taxon>
        <taxon>Pseudonocardiales</taxon>
        <taxon>Pseudonocardiaceae</taxon>
        <taxon>Actinomycetospora</taxon>
    </lineage>
</organism>
<keyword evidence="5" id="KW-1133">Transmembrane helix</keyword>
<evidence type="ECO:0000313" key="7">
    <source>
        <dbReference type="EMBL" id="MDD7966571.1"/>
    </source>
</evidence>
<dbReference type="InterPro" id="IPR020472">
    <property type="entry name" value="WD40_PAC1"/>
</dbReference>
<feature type="repeat" description="WD" evidence="3">
    <location>
        <begin position="262"/>
        <end position="303"/>
    </location>
</feature>
<feature type="compositionally biased region" description="Low complexity" evidence="4">
    <location>
        <begin position="769"/>
        <end position="789"/>
    </location>
</feature>
<feature type="repeat" description="WD" evidence="3">
    <location>
        <begin position="135"/>
        <end position="176"/>
    </location>
</feature>
<dbReference type="SUPFAM" id="SSF50978">
    <property type="entry name" value="WD40 repeat-like"/>
    <property type="match status" value="1"/>
</dbReference>
<keyword evidence="5" id="KW-0472">Membrane</keyword>
<dbReference type="PRINTS" id="PR00320">
    <property type="entry name" value="GPROTEINBRPT"/>
</dbReference>
<keyword evidence="2" id="KW-0677">Repeat</keyword>
<dbReference type="Gene3D" id="2.130.10.10">
    <property type="entry name" value="YVTN repeat-like/Quinoprotein amine dehydrogenase"/>
    <property type="match status" value="3"/>
</dbReference>
<keyword evidence="5" id="KW-0812">Transmembrane</keyword>
<evidence type="ECO:0000256" key="1">
    <source>
        <dbReference type="ARBA" id="ARBA00022574"/>
    </source>
</evidence>